<evidence type="ECO:0000313" key="21">
    <source>
        <dbReference type="Proteomes" id="UP000694416"/>
    </source>
</evidence>
<evidence type="ECO:0000259" key="19">
    <source>
        <dbReference type="PROSITE" id="PS50102"/>
    </source>
</evidence>
<organism evidence="20 21">
    <name type="scientific">Piliocolobus tephrosceles</name>
    <name type="common">Ugandan red Colobus</name>
    <dbReference type="NCBI Taxonomy" id="591936"/>
    <lineage>
        <taxon>Eukaryota</taxon>
        <taxon>Metazoa</taxon>
        <taxon>Chordata</taxon>
        <taxon>Craniata</taxon>
        <taxon>Vertebrata</taxon>
        <taxon>Euteleostomi</taxon>
        <taxon>Mammalia</taxon>
        <taxon>Eutheria</taxon>
        <taxon>Euarchontoglires</taxon>
        <taxon>Primates</taxon>
        <taxon>Haplorrhini</taxon>
        <taxon>Catarrhini</taxon>
        <taxon>Cercopithecidae</taxon>
        <taxon>Colobinae</taxon>
        <taxon>Piliocolobus</taxon>
    </lineage>
</organism>
<dbReference type="CDD" id="cd22497">
    <property type="entry name" value="KH-I_IGF2BP2_rpt3"/>
    <property type="match status" value="1"/>
</dbReference>
<dbReference type="FunFam" id="3.30.70.330:FF:000293">
    <property type="entry name" value="insulin-like growth factor 2 mRNA-binding protein 2 isoform X1"/>
    <property type="match status" value="1"/>
</dbReference>
<dbReference type="SMART" id="SM00360">
    <property type="entry name" value="RRM"/>
    <property type="match status" value="2"/>
</dbReference>
<dbReference type="CDD" id="cd12629">
    <property type="entry name" value="RRM2_IGF2BP2"/>
    <property type="match status" value="1"/>
</dbReference>
<evidence type="ECO:0000256" key="4">
    <source>
        <dbReference type="ARBA" id="ARBA00009094"/>
    </source>
</evidence>
<evidence type="ECO:0000313" key="20">
    <source>
        <dbReference type="Ensembl" id="ENSPTEP00000023679.1"/>
    </source>
</evidence>
<evidence type="ECO:0000256" key="6">
    <source>
        <dbReference type="ARBA" id="ARBA00022490"/>
    </source>
</evidence>
<evidence type="ECO:0000256" key="5">
    <source>
        <dbReference type="ARBA" id="ARBA00022448"/>
    </source>
</evidence>
<dbReference type="CDD" id="cd22494">
    <property type="entry name" value="KH-I_IGF2BP2_rpt2"/>
    <property type="match status" value="1"/>
</dbReference>
<dbReference type="GO" id="GO:0003730">
    <property type="term" value="F:mRNA 3'-UTR binding"/>
    <property type="evidence" value="ECO:0007669"/>
    <property type="project" value="UniProtKB-ARBA"/>
</dbReference>
<evidence type="ECO:0000256" key="11">
    <source>
        <dbReference type="ARBA" id="ARBA00022884"/>
    </source>
</evidence>
<keyword evidence="21" id="KW-1185">Reference proteome</keyword>
<dbReference type="GO" id="GO:0010494">
    <property type="term" value="C:cytoplasmic stress granule"/>
    <property type="evidence" value="ECO:0007669"/>
    <property type="project" value="UniProtKB-SubCell"/>
</dbReference>
<evidence type="ECO:0000256" key="18">
    <source>
        <dbReference type="SAM" id="MobiDB-lite"/>
    </source>
</evidence>
<dbReference type="InterPro" id="IPR036612">
    <property type="entry name" value="KH_dom_type_1_sf"/>
</dbReference>
<feature type="compositionally biased region" description="Basic and acidic residues" evidence="18">
    <location>
        <begin position="170"/>
        <end position="180"/>
    </location>
</feature>
<evidence type="ECO:0000256" key="16">
    <source>
        <dbReference type="ARBA" id="ARBA00077518"/>
    </source>
</evidence>
<dbReference type="Gene3D" id="3.30.70.330">
    <property type="match status" value="2"/>
</dbReference>
<dbReference type="FunFam" id="3.30.1370.10:FF:000026">
    <property type="entry name" value="Insulin-like growth factor 2 mRNA-binding protein 3"/>
    <property type="match status" value="1"/>
</dbReference>
<accession>A0A8C9HVF2</accession>
<gene>
    <name evidence="20" type="primary">IGF2BP2</name>
</gene>
<evidence type="ECO:0000256" key="3">
    <source>
        <dbReference type="ARBA" id="ARBA00004210"/>
    </source>
</evidence>
<dbReference type="Gene3D" id="3.30.1370.10">
    <property type="entry name" value="K Homology domain, type 1"/>
    <property type="match status" value="2"/>
</dbReference>
<dbReference type="InterPro" id="IPR004087">
    <property type="entry name" value="KH_dom"/>
</dbReference>
<feature type="domain" description="RRM" evidence="19">
    <location>
        <begin position="3"/>
        <end position="76"/>
    </location>
</feature>
<keyword evidence="11 17" id="KW-0694">RNA-binding</keyword>
<protein>
    <recommendedName>
        <fullName evidence="14">Insulin-like growth factor 2 mRNA-binding protein 2</fullName>
    </recommendedName>
    <alternativeName>
        <fullName evidence="15">IGF-II mRNA-binding protein 2</fullName>
    </alternativeName>
    <alternativeName>
        <fullName evidence="16">VICKZ family member 2</fullName>
    </alternativeName>
</protein>
<dbReference type="GO" id="GO:0001817">
    <property type="term" value="P:regulation of cytokine production"/>
    <property type="evidence" value="ECO:0007669"/>
    <property type="project" value="UniProtKB-ARBA"/>
</dbReference>
<dbReference type="RefSeq" id="XP_023043233.1">
    <property type="nucleotide sequence ID" value="XM_023187465.3"/>
</dbReference>
<dbReference type="InterPro" id="IPR004088">
    <property type="entry name" value="KH_dom_type_1"/>
</dbReference>
<keyword evidence="9" id="KW-0509">mRNA transport</keyword>
<reference evidence="20" key="1">
    <citation type="submission" date="2025-08" db="UniProtKB">
        <authorList>
            <consortium name="Ensembl"/>
        </authorList>
    </citation>
    <scope>IDENTIFICATION</scope>
</reference>
<dbReference type="CDD" id="cd22500">
    <property type="entry name" value="KH-I_IGF2BP2_rpt4"/>
    <property type="match status" value="1"/>
</dbReference>
<dbReference type="GO" id="GO:0070934">
    <property type="term" value="P:CRD-mediated mRNA stabilization"/>
    <property type="evidence" value="ECO:0007669"/>
    <property type="project" value="UniProtKB-ARBA"/>
</dbReference>
<feature type="region of interest" description="Disordered" evidence="18">
    <location>
        <begin position="157"/>
        <end position="188"/>
    </location>
</feature>
<keyword evidence="6" id="KW-0963">Cytoplasm</keyword>
<dbReference type="CDD" id="cd12626">
    <property type="entry name" value="RRM1_IGF2BP2"/>
    <property type="match status" value="1"/>
</dbReference>
<dbReference type="InterPro" id="IPR012677">
    <property type="entry name" value="Nucleotide-bd_a/b_plait_sf"/>
</dbReference>
<evidence type="ECO:0000256" key="15">
    <source>
        <dbReference type="ARBA" id="ARBA00075674"/>
    </source>
</evidence>
<dbReference type="InterPro" id="IPR034843">
    <property type="entry name" value="IGF2BP2_RRM1"/>
</dbReference>
<evidence type="ECO:0000256" key="7">
    <source>
        <dbReference type="ARBA" id="ARBA00022553"/>
    </source>
</evidence>
<comment type="function">
    <text evidence="13">RNA-binding factor that recruits target transcripts to cytoplasmic protein-RNA complexes (mRNPs). This transcript 'caging' into mRNPs allows mRNA transport and transient storage. It also modulates the rate and location at which target transcripts encounter the translational apparatus and shields them from endonuclease attacks or microRNA-mediated degradation. Preferentially binds to N6-methyladenosine (m6A)-containing mRNAs and increases their stability. Binds to the 5'-UTR of the insulin-like growth factor 2 (IGF2) mRNAs. Binding is isoform-specific. Binds to beta-actin/ACTB and MYC transcripts. Increases MYC mRNA stability by binding to the coding region instability determinant (CRD) and binding is enhanced by m6A-modification of the CRD.</text>
</comment>
<keyword evidence="8" id="KW-0677">Repeat</keyword>
<dbReference type="FunFam" id="3.30.1370.10:FF:000027">
    <property type="entry name" value="insulin-like growth factor 2 mRNA-binding protein 3 isoform X1"/>
    <property type="match status" value="1"/>
</dbReference>
<dbReference type="Proteomes" id="UP000694416">
    <property type="component" value="Unplaced"/>
</dbReference>
<sequence>MMNKLYIGNLSPAVTADDLRQLFGDRKLPLAGQVLLKSGYAFVDYPDQNWAIRAIETLSGKVELHGKIMEVDYSVSKKLRSRKIQIRNIPPHLQWEVLDGLLAQYGTVENVEQVNTDTETAVVNVTYATREEAKIAMEKLSGHQFENYSFKISYIPDEEVSSPSPPQRAQRGDHSSREQGHAPGGTSQARQIDFPLRILVPTQFVGAIIGKEGLTIKNITKQTQSRVDIHRKENSGAAEKPVTIHATPEGTSEACRMILEIMQKEADETKLAEEIPLKILAHNGLVGRLIGKEGRNLKKIEHETGTKITISSLQDLSIYNPERTITVKGTVEACASAEIEIMKKLREAFENDMLAVHTHSGYFSSLYPHHQFGPFPHHHSYPEQEVVNLFIPTQAVGAIIGKKGAHIKQLARFAGASIKIAPAEGPDVSERMVIITGPPEAQFKAQGRIFGKLKEENFFNPKEEVKLEAHIRVPSSTAGRVIGKGGKTVNELQNLTSAEVIVPRDQTPDENEEVIVRIIGHFFASQTAQRKIREIVQQVKQQEQKYPQGVASQRSK</sequence>
<dbReference type="SMART" id="SM00322">
    <property type="entry name" value="KH"/>
    <property type="match status" value="4"/>
</dbReference>
<keyword evidence="12" id="KW-0539">Nucleus</keyword>
<dbReference type="SUPFAM" id="SSF54791">
    <property type="entry name" value="Eukaryotic type KH-domain (KH-domain type I)"/>
    <property type="match status" value="4"/>
</dbReference>
<name>A0A8C9HVF2_9PRIM</name>
<dbReference type="PROSITE" id="PS50102">
    <property type="entry name" value="RRM"/>
    <property type="match status" value="2"/>
</dbReference>
<evidence type="ECO:0000256" key="9">
    <source>
        <dbReference type="ARBA" id="ARBA00022816"/>
    </source>
</evidence>
<evidence type="ECO:0000256" key="8">
    <source>
        <dbReference type="ARBA" id="ARBA00022737"/>
    </source>
</evidence>
<dbReference type="FunFam" id="3.30.70.330:FF:000099">
    <property type="entry name" value="insulin-like growth factor 2 mRNA-binding protein 3 isoform X1"/>
    <property type="match status" value="1"/>
</dbReference>
<dbReference type="InterPro" id="IPR035979">
    <property type="entry name" value="RBD_domain_sf"/>
</dbReference>
<evidence type="ECO:0000256" key="17">
    <source>
        <dbReference type="PROSITE-ProRule" id="PRU00176"/>
    </source>
</evidence>
<dbReference type="GO" id="GO:0000932">
    <property type="term" value="C:P-body"/>
    <property type="evidence" value="ECO:0007669"/>
    <property type="project" value="UniProtKB-SubCell"/>
</dbReference>
<dbReference type="AlphaFoldDB" id="A0A8C9HVF2"/>
<dbReference type="InterPro" id="IPR000504">
    <property type="entry name" value="RRM_dom"/>
</dbReference>
<dbReference type="PANTHER" id="PTHR10288">
    <property type="entry name" value="KH DOMAIN CONTAINING RNA BINDING PROTEIN"/>
    <property type="match status" value="1"/>
</dbReference>
<dbReference type="PROSITE" id="PS50084">
    <property type="entry name" value="KH_TYPE_1"/>
    <property type="match status" value="4"/>
</dbReference>
<reference evidence="20" key="2">
    <citation type="submission" date="2025-09" db="UniProtKB">
        <authorList>
            <consortium name="Ensembl"/>
        </authorList>
    </citation>
    <scope>IDENTIFICATION</scope>
</reference>
<comment type="similarity">
    <text evidence="4">Belongs to the RRM IMP/VICKZ family.</text>
</comment>
<feature type="domain" description="RRM" evidence="19">
    <location>
        <begin position="82"/>
        <end position="157"/>
    </location>
</feature>
<evidence type="ECO:0000256" key="14">
    <source>
        <dbReference type="ARBA" id="ARBA00071378"/>
    </source>
</evidence>
<dbReference type="GeneID" id="111523136"/>
<dbReference type="Ensembl" id="ENSPTET00000033816.1">
    <property type="protein sequence ID" value="ENSPTEP00000023679.1"/>
    <property type="gene ID" value="ENSPTEG00000024330.1"/>
</dbReference>
<comment type="subcellular location">
    <subcellularLocation>
        <location evidence="2">Cytoplasm</location>
        <location evidence="2">P-body</location>
    </subcellularLocation>
    <subcellularLocation>
        <location evidence="3">Cytoplasm</location>
        <location evidence="3">Stress granule</location>
    </subcellularLocation>
    <subcellularLocation>
        <location evidence="1">Nucleus</location>
    </subcellularLocation>
</comment>
<dbReference type="GO" id="GO:0005634">
    <property type="term" value="C:nucleus"/>
    <property type="evidence" value="ECO:0007669"/>
    <property type="project" value="UniProtKB-SubCell"/>
</dbReference>
<dbReference type="GO" id="GO:0051028">
    <property type="term" value="P:mRNA transport"/>
    <property type="evidence" value="ECO:0007669"/>
    <property type="project" value="UniProtKB-KW"/>
</dbReference>
<evidence type="ECO:0000256" key="1">
    <source>
        <dbReference type="ARBA" id="ARBA00004123"/>
    </source>
</evidence>
<proteinExistence type="inferred from homology"/>
<keyword evidence="5" id="KW-0813">Transport</keyword>
<dbReference type="Gene3D" id="3.30.310.210">
    <property type="match status" value="1"/>
</dbReference>
<dbReference type="Pfam" id="PF00013">
    <property type="entry name" value="KH_1"/>
    <property type="match status" value="4"/>
</dbReference>
<evidence type="ECO:0000256" key="13">
    <source>
        <dbReference type="ARBA" id="ARBA00058233"/>
    </source>
</evidence>
<dbReference type="GO" id="GO:0006417">
    <property type="term" value="P:regulation of translation"/>
    <property type="evidence" value="ECO:0007669"/>
    <property type="project" value="UniProtKB-KW"/>
</dbReference>
<dbReference type="Pfam" id="PF00076">
    <property type="entry name" value="RRM_1"/>
    <property type="match status" value="2"/>
</dbReference>
<dbReference type="CTD" id="10644"/>
<dbReference type="CDD" id="cd22491">
    <property type="entry name" value="KH-I_IGF2BP2_rpt1"/>
    <property type="match status" value="1"/>
</dbReference>
<dbReference type="SUPFAM" id="SSF54928">
    <property type="entry name" value="RNA-binding domain, RBD"/>
    <property type="match status" value="1"/>
</dbReference>
<keyword evidence="10" id="KW-0810">Translation regulation</keyword>
<evidence type="ECO:0000256" key="12">
    <source>
        <dbReference type="ARBA" id="ARBA00023242"/>
    </source>
</evidence>
<dbReference type="GO" id="GO:0048027">
    <property type="term" value="F:mRNA 5'-UTR binding"/>
    <property type="evidence" value="ECO:0007669"/>
    <property type="project" value="UniProtKB-ARBA"/>
</dbReference>
<dbReference type="GO" id="GO:1990247">
    <property type="term" value="F:N6-methyladenosine-containing RNA reader activity"/>
    <property type="evidence" value="ECO:0007669"/>
    <property type="project" value="UniProtKB-ARBA"/>
</dbReference>
<evidence type="ECO:0000256" key="2">
    <source>
        <dbReference type="ARBA" id="ARBA00004201"/>
    </source>
</evidence>
<dbReference type="FunFam" id="3.30.310.210:FF:000001">
    <property type="entry name" value="insulin-like growth factor 2 mRNA-binding protein 1 isoform X1"/>
    <property type="match status" value="1"/>
</dbReference>
<evidence type="ECO:0000256" key="10">
    <source>
        <dbReference type="ARBA" id="ARBA00022845"/>
    </source>
</evidence>
<keyword evidence="7" id="KW-0597">Phosphoprotein</keyword>